<dbReference type="PROSITE" id="PS51194">
    <property type="entry name" value="HELICASE_CTER"/>
    <property type="match status" value="1"/>
</dbReference>
<dbReference type="InterPro" id="IPR000330">
    <property type="entry name" value="SNF2_N"/>
</dbReference>
<organism evidence="5 6">
    <name type="scientific">Parachitinimonas caeni</name>
    <dbReference type="NCBI Taxonomy" id="3031301"/>
    <lineage>
        <taxon>Bacteria</taxon>
        <taxon>Pseudomonadati</taxon>
        <taxon>Pseudomonadota</taxon>
        <taxon>Betaproteobacteria</taxon>
        <taxon>Neisseriales</taxon>
        <taxon>Chitinibacteraceae</taxon>
        <taxon>Parachitinimonas</taxon>
    </lineage>
</organism>
<dbReference type="Gene3D" id="3.40.50.10810">
    <property type="entry name" value="Tandem AAA-ATPase domain"/>
    <property type="match status" value="1"/>
</dbReference>
<dbReference type="Pfam" id="PF00271">
    <property type="entry name" value="Helicase_C"/>
    <property type="match status" value="1"/>
</dbReference>
<keyword evidence="5" id="KW-0347">Helicase</keyword>
<comment type="caution">
    <text evidence="5">The sequence shown here is derived from an EMBL/GenBank/DDBJ whole genome shotgun (WGS) entry which is preliminary data.</text>
</comment>
<gene>
    <name evidence="5" type="ORF">PZA18_20755</name>
</gene>
<evidence type="ECO:0000259" key="4">
    <source>
        <dbReference type="PROSITE" id="PS51194"/>
    </source>
</evidence>
<evidence type="ECO:0000259" key="3">
    <source>
        <dbReference type="PROSITE" id="PS51192"/>
    </source>
</evidence>
<name>A0ABT7E4U9_9NEIS</name>
<dbReference type="SUPFAM" id="SSF52540">
    <property type="entry name" value="P-loop containing nucleoside triphosphate hydrolases"/>
    <property type="match status" value="2"/>
</dbReference>
<dbReference type="PROSITE" id="PS51192">
    <property type="entry name" value="HELICASE_ATP_BIND_1"/>
    <property type="match status" value="1"/>
</dbReference>
<keyword evidence="5" id="KW-0547">Nucleotide-binding</keyword>
<dbReference type="Gene3D" id="3.40.50.300">
    <property type="entry name" value="P-loop containing nucleotide triphosphate hydrolases"/>
    <property type="match status" value="1"/>
</dbReference>
<dbReference type="PANTHER" id="PTHR45766:SF6">
    <property type="entry name" value="SWI_SNF-RELATED MATRIX-ASSOCIATED ACTIN-DEPENDENT REGULATOR OF CHROMATIN SUBFAMILY A-LIKE PROTEIN 1"/>
    <property type="match status" value="1"/>
</dbReference>
<dbReference type="CDD" id="cd17919">
    <property type="entry name" value="DEXHc_Snf"/>
    <property type="match status" value="1"/>
</dbReference>
<dbReference type="InterPro" id="IPR027417">
    <property type="entry name" value="P-loop_NTPase"/>
</dbReference>
<dbReference type="RefSeq" id="WP_284102794.1">
    <property type="nucleotide sequence ID" value="NZ_JARRAF010000039.1"/>
</dbReference>
<dbReference type="CDD" id="cd18793">
    <property type="entry name" value="SF2_C_SNF"/>
    <property type="match status" value="1"/>
</dbReference>
<feature type="domain" description="Helicase C-terminal" evidence="4">
    <location>
        <begin position="490"/>
        <end position="647"/>
    </location>
</feature>
<dbReference type="Pfam" id="PF00176">
    <property type="entry name" value="SNF2-rel_dom"/>
    <property type="match status" value="1"/>
</dbReference>
<evidence type="ECO:0000256" key="2">
    <source>
        <dbReference type="SAM" id="MobiDB-lite"/>
    </source>
</evidence>
<dbReference type="Proteomes" id="UP001172778">
    <property type="component" value="Unassembled WGS sequence"/>
</dbReference>
<dbReference type="EC" id="3.6.4.-" evidence="5"/>
<protein>
    <submittedName>
        <fullName evidence="5">DEAD/DEAH box helicase</fullName>
        <ecNumber evidence="5">3.6.4.-</ecNumber>
    </submittedName>
</protein>
<sequence length="656" mass="72133">MSQPLLRSVVFDGWDFGLRLPYMPGASVVLTRPDYRGWYLRQGRFKGWWRLSALVVDTRLEGLLAELAPVCEACGVRVDRTVLSEMLLAARSRPDPSCFAEGLQISLAPLEGGAVLLQAAPFHPGVVAVAKAMHGTYLPAMKAWRLQRSSPAYVRHNLVESLRLDVSQVRIADVLYGLAAEGAGSGGNGDAAITLQGAPPPAGSESASGAADGLQDDKVGQVYLAATDACAPKAWDWAAVEQLLQRYSLRTHQQLGVKHLIRQTGALLADDMGLGKTRQAVVAADLVAEPDQQVLIACPASLVLNWRNEILAVDPQARIGIQRAEFEARWLVCNYEQLHKLKSALAKVAVLIVDEAHVLKEPSAAKTRLTFEVAAQIPHRMLLTGTPIMNREAELHTLLRLSGHALGQMPQGQFVSQFAGSSEFRQSLHAQLGDWMLRRSKDEVLRELQGKQRQLLTLPLNDTQTTEYEEILRDPALIGFQRMGTLRQWLEQEKLPWVRERIGLLGADDKLIVFCEFKQSVREVVAHCEQLGIECVSLTGEDSTRQRQAAIDRFQQDPAVRVFVGTTMAAGTGITLTAANYVCFASLPWTPGLLEQAEDRAFRLGQLRLVIVQIPLLAGTIDQQLWELLLHKKTVASEVIEPEKVLLGVLEAALAE</sequence>
<keyword evidence="1 5" id="KW-0378">Hydrolase</keyword>
<accession>A0ABT7E4U9</accession>
<dbReference type="GO" id="GO:0016787">
    <property type="term" value="F:hydrolase activity"/>
    <property type="evidence" value="ECO:0007669"/>
    <property type="project" value="UniProtKB-KW"/>
</dbReference>
<dbReference type="PANTHER" id="PTHR45766">
    <property type="entry name" value="DNA ANNEALING HELICASE AND ENDONUCLEASE ZRANB3 FAMILY MEMBER"/>
    <property type="match status" value="1"/>
</dbReference>
<keyword evidence="5" id="KW-0067">ATP-binding</keyword>
<dbReference type="InterPro" id="IPR049730">
    <property type="entry name" value="SNF2/RAD54-like_C"/>
</dbReference>
<dbReference type="EMBL" id="JARRAF010000039">
    <property type="protein sequence ID" value="MDK2126475.1"/>
    <property type="molecule type" value="Genomic_DNA"/>
</dbReference>
<keyword evidence="6" id="KW-1185">Reference proteome</keyword>
<feature type="domain" description="Helicase ATP-binding" evidence="3">
    <location>
        <begin position="257"/>
        <end position="405"/>
    </location>
</feature>
<dbReference type="InterPro" id="IPR038718">
    <property type="entry name" value="SNF2-like_sf"/>
</dbReference>
<dbReference type="InterPro" id="IPR014001">
    <property type="entry name" value="Helicase_ATP-bd"/>
</dbReference>
<dbReference type="InterPro" id="IPR001650">
    <property type="entry name" value="Helicase_C-like"/>
</dbReference>
<evidence type="ECO:0000313" key="6">
    <source>
        <dbReference type="Proteomes" id="UP001172778"/>
    </source>
</evidence>
<evidence type="ECO:0000256" key="1">
    <source>
        <dbReference type="ARBA" id="ARBA00022801"/>
    </source>
</evidence>
<evidence type="ECO:0000313" key="5">
    <source>
        <dbReference type="EMBL" id="MDK2126475.1"/>
    </source>
</evidence>
<dbReference type="GO" id="GO:0004386">
    <property type="term" value="F:helicase activity"/>
    <property type="evidence" value="ECO:0007669"/>
    <property type="project" value="UniProtKB-KW"/>
</dbReference>
<proteinExistence type="predicted"/>
<reference evidence="5" key="1">
    <citation type="submission" date="2023-03" db="EMBL/GenBank/DDBJ databases">
        <title>Chitinimonas shenzhenensis gen. nov., sp. nov., a novel member of family Burkholderiaceae isolated from activated sludge collected in Shen Zhen, China.</title>
        <authorList>
            <person name="Wang X."/>
        </authorList>
    </citation>
    <scope>NUCLEOTIDE SEQUENCE</scope>
    <source>
        <strain evidence="5">DQS-5</strain>
    </source>
</reference>
<dbReference type="SMART" id="SM00490">
    <property type="entry name" value="HELICc"/>
    <property type="match status" value="1"/>
</dbReference>
<feature type="region of interest" description="Disordered" evidence="2">
    <location>
        <begin position="191"/>
        <end position="212"/>
    </location>
</feature>
<dbReference type="SMART" id="SM00487">
    <property type="entry name" value="DEXDc"/>
    <property type="match status" value="1"/>
</dbReference>